<reference evidence="2 3" key="1">
    <citation type="journal article" date="2015" name="Appl. Environ. Microbiol.">
        <title>Two Phages, phiIPLA-RODI and phiIPLA-C1C, Lyse Mono- and Dual-Species Staphylococcal Biofilms.</title>
        <authorList>
            <person name="Gutierrez D."/>
            <person name="Vandenheuvel D."/>
            <person name="Martinez B."/>
            <person name="Rodriguez A."/>
            <person name="Lavigne R."/>
            <person name="Garcia P."/>
        </authorList>
    </citation>
    <scope>NUCLEOTIDE SEQUENCE [LARGE SCALE GENOMIC DNA]</scope>
</reference>
<proteinExistence type="predicted"/>
<name>A0A0D3MVG7_9CAUD</name>
<organism evidence="2 3">
    <name type="scientific">Staphylococcus phage vB_SepM_ phiIPLA-C1C</name>
    <dbReference type="NCBI Taxonomy" id="1572704"/>
    <lineage>
        <taxon>Viruses</taxon>
        <taxon>Duplodnaviria</taxon>
        <taxon>Heunggongvirae</taxon>
        <taxon>Uroviricota</taxon>
        <taxon>Caudoviricetes</taxon>
        <taxon>Herelleviridae</taxon>
        <taxon>Twortvirinae</taxon>
        <taxon>Sepunavirus</taxon>
        <taxon>Sepunavirus IPLAC1C</taxon>
    </lineage>
</organism>
<dbReference type="Proteomes" id="UP000032689">
    <property type="component" value="Segment"/>
</dbReference>
<keyword evidence="3" id="KW-1185">Reference proteome</keyword>
<dbReference type="RefSeq" id="YP_009214549.1">
    <property type="nucleotide sequence ID" value="NC_028962.1"/>
</dbReference>
<evidence type="ECO:0000313" key="2">
    <source>
        <dbReference type="EMBL" id="AJA42269.1"/>
    </source>
</evidence>
<protein>
    <submittedName>
        <fullName evidence="2">Uncharacterized protein</fullName>
    </submittedName>
</protein>
<dbReference type="EMBL" id="KP027447">
    <property type="protein sequence ID" value="AJA42269.1"/>
    <property type="molecule type" value="Genomic_DNA"/>
</dbReference>
<sequence length="60" mass="7321">MNFLEKMQQESKATDTKKSFKNKKVEPYRSNLTREQKLQRLKHIREKSGYIDLGRRYTDE</sequence>
<dbReference type="GeneID" id="26640966"/>
<evidence type="ECO:0000256" key="1">
    <source>
        <dbReference type="SAM" id="MobiDB-lite"/>
    </source>
</evidence>
<evidence type="ECO:0000313" key="3">
    <source>
        <dbReference type="Proteomes" id="UP000032689"/>
    </source>
</evidence>
<accession>A0A0D3MVG7</accession>
<feature type="region of interest" description="Disordered" evidence="1">
    <location>
        <begin position="1"/>
        <end position="32"/>
    </location>
</feature>
<feature type="compositionally biased region" description="Basic and acidic residues" evidence="1">
    <location>
        <begin position="7"/>
        <end position="32"/>
    </location>
</feature>
<dbReference type="KEGG" id="vg:26640966"/>